<dbReference type="Gene3D" id="3.30.70.20">
    <property type="match status" value="1"/>
</dbReference>
<evidence type="ECO:0000256" key="2">
    <source>
        <dbReference type="ARBA" id="ARBA00023004"/>
    </source>
</evidence>
<dbReference type="PROSITE" id="PS00198">
    <property type="entry name" value="4FE4S_FER_1"/>
    <property type="match status" value="1"/>
</dbReference>
<dbReference type="Pfam" id="PF12838">
    <property type="entry name" value="Fer4_7"/>
    <property type="match status" value="1"/>
</dbReference>
<dbReference type="RefSeq" id="WP_179239064.1">
    <property type="nucleotide sequence ID" value="NZ_JACBNQ010000020.1"/>
</dbReference>
<dbReference type="PANTHER" id="PTHR42827">
    <property type="entry name" value="IRON-SULFUR CLUSTER-BINDING PROTEIN-RELATED"/>
    <property type="match status" value="1"/>
</dbReference>
<accession>A0A974BM54</accession>
<dbReference type="SUPFAM" id="SSF54862">
    <property type="entry name" value="4Fe-4S ferredoxins"/>
    <property type="match status" value="1"/>
</dbReference>
<dbReference type="PROSITE" id="PS51379">
    <property type="entry name" value="4FE4S_FER_2"/>
    <property type="match status" value="1"/>
</dbReference>
<sequence>MNKYDERNIMFSRMNYEEGSEIYNDYYGRNPHMKEIDDSLRLLPQMGQEGSVMHDMINSPIVDSAFKYLGDIRKLSEGKPAEDKVEVNPVSMTEKLKGLATFYNAALVGITEMKDYHYYSHRGRHTENYGEEVTNKHKYGIVFAYAMDNEMIMRAPKLSEAIGVVKGYVEAATIGMVLSYYIRELGYDAMNHMDGNYLVVAPLVAMDAGIGEFGRNGLIVTKEYGPCIRLGVVTTDIPLIPDEKQCFGVKEFCTDCGRCARTCPGKAISKTDREEKDGVLRWKINAEECYRRWRCLGTDCAICIANCPFTYGISEELISEIKTSGEVRRKILKEFDEKYGVRPIIREDAPWLR</sequence>
<evidence type="ECO:0000256" key="3">
    <source>
        <dbReference type="ARBA" id="ARBA00023014"/>
    </source>
</evidence>
<comment type="caution">
    <text evidence="5">The sequence shown here is derived from an EMBL/GenBank/DDBJ whole genome shotgun (WGS) entry which is preliminary data.</text>
</comment>
<dbReference type="Proteomes" id="UP000611629">
    <property type="component" value="Unassembled WGS sequence"/>
</dbReference>
<organism evidence="5 6">
    <name type="scientific">Sedimentibacter hydroxybenzoicus DSM 7310</name>
    <dbReference type="NCBI Taxonomy" id="1123245"/>
    <lineage>
        <taxon>Bacteria</taxon>
        <taxon>Bacillati</taxon>
        <taxon>Bacillota</taxon>
        <taxon>Tissierellia</taxon>
        <taxon>Sedimentibacter</taxon>
    </lineage>
</organism>
<feature type="domain" description="4Fe-4S ferredoxin-type" evidence="4">
    <location>
        <begin position="244"/>
        <end position="273"/>
    </location>
</feature>
<keyword evidence="2" id="KW-0408">Iron</keyword>
<evidence type="ECO:0000256" key="1">
    <source>
        <dbReference type="ARBA" id="ARBA00022723"/>
    </source>
</evidence>
<dbReference type="InterPro" id="IPR017896">
    <property type="entry name" value="4Fe4S_Fe-S-bd"/>
</dbReference>
<gene>
    <name evidence="5" type="ORF">HZF24_14530</name>
</gene>
<protein>
    <submittedName>
        <fullName evidence="5">4Fe-4S dicluster domain-containing protein</fullName>
    </submittedName>
</protein>
<reference evidence="5" key="1">
    <citation type="submission" date="2020-07" db="EMBL/GenBank/DDBJ databases">
        <title>Genomic analysis of a strain of Sedimentibacter Hydroxybenzoicus DSM7310.</title>
        <authorList>
            <person name="Ma S."/>
        </authorList>
    </citation>
    <scope>NUCLEOTIDE SEQUENCE</scope>
    <source>
        <strain evidence="5">DSM 7310</strain>
    </source>
</reference>
<name>A0A974BM54_SEDHY</name>
<proteinExistence type="predicted"/>
<evidence type="ECO:0000313" key="5">
    <source>
        <dbReference type="EMBL" id="NYB75361.1"/>
    </source>
</evidence>
<dbReference type="PANTHER" id="PTHR42827:SF1">
    <property type="entry name" value="IRON-SULFUR CLUSTER-BINDING PROTEIN"/>
    <property type="match status" value="1"/>
</dbReference>
<keyword evidence="6" id="KW-1185">Reference proteome</keyword>
<evidence type="ECO:0000259" key="4">
    <source>
        <dbReference type="PROSITE" id="PS51379"/>
    </source>
</evidence>
<dbReference type="EMBL" id="JACBNQ010000020">
    <property type="protein sequence ID" value="NYB75361.1"/>
    <property type="molecule type" value="Genomic_DNA"/>
</dbReference>
<dbReference type="AlphaFoldDB" id="A0A974BM54"/>
<dbReference type="InterPro" id="IPR017900">
    <property type="entry name" value="4Fe4S_Fe_S_CS"/>
</dbReference>
<dbReference type="GO" id="GO:0046872">
    <property type="term" value="F:metal ion binding"/>
    <property type="evidence" value="ECO:0007669"/>
    <property type="project" value="UniProtKB-KW"/>
</dbReference>
<keyword evidence="3" id="KW-0411">Iron-sulfur</keyword>
<evidence type="ECO:0000313" key="6">
    <source>
        <dbReference type="Proteomes" id="UP000611629"/>
    </source>
</evidence>
<keyword evidence="1" id="KW-0479">Metal-binding</keyword>
<dbReference type="GO" id="GO:0051536">
    <property type="term" value="F:iron-sulfur cluster binding"/>
    <property type="evidence" value="ECO:0007669"/>
    <property type="project" value="UniProtKB-KW"/>
</dbReference>